<evidence type="ECO:0000259" key="2">
    <source>
        <dbReference type="Pfam" id="PF07940"/>
    </source>
</evidence>
<dbReference type="InterPro" id="IPR012480">
    <property type="entry name" value="Hepar_II_III_C"/>
</dbReference>
<comment type="caution">
    <text evidence="3">The sequence shown here is derived from an EMBL/GenBank/DDBJ whole genome shotgun (WGS) entry which is preliminary data.</text>
</comment>
<dbReference type="Gene3D" id="2.70.98.70">
    <property type="match status" value="1"/>
</dbReference>
<proteinExistence type="predicted"/>
<feature type="domain" description="Heparinase II/III-like C-terminal" evidence="2">
    <location>
        <begin position="312"/>
        <end position="567"/>
    </location>
</feature>
<evidence type="ECO:0000256" key="1">
    <source>
        <dbReference type="ARBA" id="ARBA00004196"/>
    </source>
</evidence>
<name>A0ABW3WZN0_9HYPH</name>
<dbReference type="InterPro" id="IPR008929">
    <property type="entry name" value="Chondroitin_lyas"/>
</dbReference>
<accession>A0ABW3WZN0</accession>
<comment type="subcellular location">
    <subcellularLocation>
        <location evidence="1">Cell envelope</location>
    </subcellularLocation>
</comment>
<dbReference type="RefSeq" id="WP_238207616.1">
    <property type="nucleotide sequence ID" value="NZ_JBHTND010000009.1"/>
</dbReference>
<keyword evidence="4" id="KW-1185">Reference proteome</keyword>
<reference evidence="4" key="1">
    <citation type="journal article" date="2019" name="Int. J. Syst. Evol. Microbiol.">
        <title>The Global Catalogue of Microorganisms (GCM) 10K type strain sequencing project: providing services to taxonomists for standard genome sequencing and annotation.</title>
        <authorList>
            <consortium name="The Broad Institute Genomics Platform"/>
            <consortium name="The Broad Institute Genome Sequencing Center for Infectious Disease"/>
            <person name="Wu L."/>
            <person name="Ma J."/>
        </authorList>
    </citation>
    <scope>NUCLEOTIDE SEQUENCE [LARGE SCALE GENOMIC DNA]</scope>
    <source>
        <strain evidence="4">CCUG 56108</strain>
    </source>
</reference>
<sequence length="614" mass="65971">MSWGADRWRFYRLVGREIARTARGVSARLTASPDLLARARVSALVIAPHDLRTSDATFADDIYAGLFVFAGRSLSVSGRSPFDYAPPSPEWADAFYGFGWLRHLRAADTALARANARAFVADFIAGRGDAALAEPVPVAARRLISFLSQSPLVLEGADHAFYQAFLKAVGRGARDLERSLRRGLPPQSRLLAVVALCYAGLCCEGIQPILRRATRILSRELDRQIMADGGHRSRDPRFAMELLLDLLPLRQSFLSRSLDPPEGLLHAIDRMLPLLRLLRHGDASLSHFNGMGATAADHLATLLVYDGALAQPMMHAPNSGYERLESGRVVVVADVGAPPPLPYSMNAGAGCLSFEMSSGPQRVVINCGLPASGPELRRLARSTAAHSTATVGDSSSCRFLGASEGLGSRWAADWLIGRIGPVLVRGPRAVKSERTVDGGTMILAGRHDGYAAEFGIVHERRWRLLPDGAGLEGEDAFVPVAHKGNRIRLRPPEAAIRFHLHPAIAANAAEGGGLDLTSPLGEVWRFEAEGAALALEESVYFAGLTGARRTDQIVLYVTAGEGARVSWRFLHLAQAPGRGEAARIEPVGFQDAGVDPALFEPVAIEAPLADDAAR</sequence>
<dbReference type="Gene3D" id="1.50.10.100">
    <property type="entry name" value="Chondroitin AC/alginate lyase"/>
    <property type="match status" value="1"/>
</dbReference>
<protein>
    <submittedName>
        <fullName evidence="3">Heparinase II/III family protein</fullName>
    </submittedName>
</protein>
<gene>
    <name evidence="3" type="ORF">ACFQ4G_08995</name>
</gene>
<evidence type="ECO:0000313" key="3">
    <source>
        <dbReference type="EMBL" id="MFD1301719.1"/>
    </source>
</evidence>
<dbReference type="EMBL" id="JBHTND010000009">
    <property type="protein sequence ID" value="MFD1301719.1"/>
    <property type="molecule type" value="Genomic_DNA"/>
</dbReference>
<dbReference type="Proteomes" id="UP001597176">
    <property type="component" value="Unassembled WGS sequence"/>
</dbReference>
<dbReference type="Pfam" id="PF07940">
    <property type="entry name" value="Hepar_II_III_C"/>
    <property type="match status" value="1"/>
</dbReference>
<organism evidence="3 4">
    <name type="scientific">Methylobacterium marchantiae</name>
    <dbReference type="NCBI Taxonomy" id="600331"/>
    <lineage>
        <taxon>Bacteria</taxon>
        <taxon>Pseudomonadati</taxon>
        <taxon>Pseudomonadota</taxon>
        <taxon>Alphaproteobacteria</taxon>
        <taxon>Hyphomicrobiales</taxon>
        <taxon>Methylobacteriaceae</taxon>
        <taxon>Methylobacterium</taxon>
    </lineage>
</organism>
<evidence type="ECO:0000313" key="4">
    <source>
        <dbReference type="Proteomes" id="UP001597176"/>
    </source>
</evidence>